<reference evidence="1 2" key="1">
    <citation type="submission" date="2014-04" db="EMBL/GenBank/DDBJ databases">
        <authorList>
            <consortium name="DOE Joint Genome Institute"/>
            <person name="Kuo A."/>
            <person name="Girlanda M."/>
            <person name="Perotto S."/>
            <person name="Kohler A."/>
            <person name="Nagy L.G."/>
            <person name="Floudas D."/>
            <person name="Copeland A."/>
            <person name="Barry K.W."/>
            <person name="Cichocki N."/>
            <person name="Veneault-Fourrey C."/>
            <person name="LaButti K."/>
            <person name="Lindquist E.A."/>
            <person name="Lipzen A."/>
            <person name="Lundell T."/>
            <person name="Morin E."/>
            <person name="Murat C."/>
            <person name="Sun H."/>
            <person name="Tunlid A."/>
            <person name="Henrissat B."/>
            <person name="Grigoriev I.V."/>
            <person name="Hibbett D.S."/>
            <person name="Martin F."/>
            <person name="Nordberg H.P."/>
            <person name="Cantor M.N."/>
            <person name="Hua S.X."/>
        </authorList>
    </citation>
    <scope>NUCLEOTIDE SEQUENCE [LARGE SCALE GENOMIC DNA]</scope>
    <source>
        <strain evidence="1 2">MUT 4182</strain>
    </source>
</reference>
<organism evidence="1 2">
    <name type="scientific">Tulasnella calospora MUT 4182</name>
    <dbReference type="NCBI Taxonomy" id="1051891"/>
    <lineage>
        <taxon>Eukaryota</taxon>
        <taxon>Fungi</taxon>
        <taxon>Dikarya</taxon>
        <taxon>Basidiomycota</taxon>
        <taxon>Agaricomycotina</taxon>
        <taxon>Agaricomycetes</taxon>
        <taxon>Cantharellales</taxon>
        <taxon>Tulasnellaceae</taxon>
        <taxon>Tulasnella</taxon>
    </lineage>
</organism>
<dbReference type="AlphaFoldDB" id="A0A0C3QCW7"/>
<accession>A0A0C3QCW7</accession>
<sequence length="68" mass="7377">MCPETCERRTLALDLLASAGADKTCIDLLKNLLVGHPEECMGILDVVTHPYLLKAVPGLTTESKRPLT</sequence>
<dbReference type="Proteomes" id="UP000054248">
    <property type="component" value="Unassembled WGS sequence"/>
</dbReference>
<dbReference type="HOGENOM" id="CLU_2795828_0_0_1"/>
<protein>
    <submittedName>
        <fullName evidence="1">Uncharacterized protein</fullName>
    </submittedName>
</protein>
<evidence type="ECO:0000313" key="1">
    <source>
        <dbReference type="EMBL" id="KIO28670.1"/>
    </source>
</evidence>
<proteinExistence type="predicted"/>
<keyword evidence="2" id="KW-1185">Reference proteome</keyword>
<name>A0A0C3QCW7_9AGAM</name>
<gene>
    <name evidence="1" type="ORF">M407DRAFT_242889</name>
</gene>
<dbReference type="EMBL" id="KN822991">
    <property type="protein sequence ID" value="KIO28670.1"/>
    <property type="molecule type" value="Genomic_DNA"/>
</dbReference>
<reference evidence="2" key="2">
    <citation type="submission" date="2015-01" db="EMBL/GenBank/DDBJ databases">
        <title>Evolutionary Origins and Diversification of the Mycorrhizal Mutualists.</title>
        <authorList>
            <consortium name="DOE Joint Genome Institute"/>
            <consortium name="Mycorrhizal Genomics Consortium"/>
            <person name="Kohler A."/>
            <person name="Kuo A."/>
            <person name="Nagy L.G."/>
            <person name="Floudas D."/>
            <person name="Copeland A."/>
            <person name="Barry K.W."/>
            <person name="Cichocki N."/>
            <person name="Veneault-Fourrey C."/>
            <person name="LaButti K."/>
            <person name="Lindquist E.A."/>
            <person name="Lipzen A."/>
            <person name="Lundell T."/>
            <person name="Morin E."/>
            <person name="Murat C."/>
            <person name="Riley R."/>
            <person name="Ohm R."/>
            <person name="Sun H."/>
            <person name="Tunlid A."/>
            <person name="Henrissat B."/>
            <person name="Grigoriev I.V."/>
            <person name="Hibbett D.S."/>
            <person name="Martin F."/>
        </authorList>
    </citation>
    <scope>NUCLEOTIDE SEQUENCE [LARGE SCALE GENOMIC DNA]</scope>
    <source>
        <strain evidence="2">MUT 4182</strain>
    </source>
</reference>
<evidence type="ECO:0000313" key="2">
    <source>
        <dbReference type="Proteomes" id="UP000054248"/>
    </source>
</evidence>